<comment type="caution">
    <text evidence="2">The sequence shown here is derived from an EMBL/GenBank/DDBJ whole genome shotgun (WGS) entry which is preliminary data.</text>
</comment>
<protein>
    <submittedName>
        <fullName evidence="2">Uncharacterized protein</fullName>
    </submittedName>
</protein>
<accession>A0A4Y8DG29</accession>
<evidence type="ECO:0000313" key="3">
    <source>
        <dbReference type="Proteomes" id="UP000297299"/>
    </source>
</evidence>
<keyword evidence="3" id="KW-1185">Reference proteome</keyword>
<evidence type="ECO:0000256" key="1">
    <source>
        <dbReference type="SAM" id="MobiDB-lite"/>
    </source>
</evidence>
<name>A0A4Y8DG29_9HELO</name>
<proteinExistence type="predicted"/>
<dbReference type="Proteomes" id="UP000297299">
    <property type="component" value="Unassembled WGS sequence"/>
</dbReference>
<feature type="compositionally biased region" description="Basic and acidic residues" evidence="1">
    <location>
        <begin position="69"/>
        <end position="87"/>
    </location>
</feature>
<dbReference type="EMBL" id="PHWZ01000014">
    <property type="protein sequence ID" value="TEY85293.1"/>
    <property type="molecule type" value="Genomic_DNA"/>
</dbReference>
<sequence length="87" mass="10235">MFPGILQSKERRMGTEMVIEEEIDTTTTDPVSIEPSVARMHFPYDVRFAMAEERMENRPRRFGKKKKKESQLKSHDLHSSVLGRLER</sequence>
<gene>
    <name evidence="2" type="ORF">BOTCAL_0014g00220</name>
</gene>
<dbReference type="AlphaFoldDB" id="A0A4Y8DG29"/>
<feature type="region of interest" description="Disordered" evidence="1">
    <location>
        <begin position="56"/>
        <end position="87"/>
    </location>
</feature>
<organism evidence="2 3">
    <name type="scientific">Botryotinia calthae</name>
    <dbReference type="NCBI Taxonomy" id="38488"/>
    <lineage>
        <taxon>Eukaryota</taxon>
        <taxon>Fungi</taxon>
        <taxon>Dikarya</taxon>
        <taxon>Ascomycota</taxon>
        <taxon>Pezizomycotina</taxon>
        <taxon>Leotiomycetes</taxon>
        <taxon>Helotiales</taxon>
        <taxon>Sclerotiniaceae</taxon>
        <taxon>Botryotinia</taxon>
    </lineage>
</organism>
<reference evidence="2 3" key="1">
    <citation type="submission" date="2017-11" db="EMBL/GenBank/DDBJ databases">
        <title>Comparative genomics of Botrytis spp.</title>
        <authorList>
            <person name="Valero-Jimenez C.A."/>
            <person name="Tapia P."/>
            <person name="Veloso J."/>
            <person name="Silva-Moreno E."/>
            <person name="Staats M."/>
            <person name="Valdes J.H."/>
            <person name="Van Kan J.A.L."/>
        </authorList>
    </citation>
    <scope>NUCLEOTIDE SEQUENCE [LARGE SCALE GENOMIC DNA]</scope>
    <source>
        <strain evidence="2 3">MUCL2830</strain>
    </source>
</reference>
<evidence type="ECO:0000313" key="2">
    <source>
        <dbReference type="EMBL" id="TEY85293.1"/>
    </source>
</evidence>